<dbReference type="PROSITE" id="PS50110">
    <property type="entry name" value="RESPONSE_REGULATORY"/>
    <property type="match status" value="1"/>
</dbReference>
<dbReference type="Proteomes" id="UP000252884">
    <property type="component" value="Unassembled WGS sequence"/>
</dbReference>
<feature type="DNA-binding region" description="OmpR/PhoB-type" evidence="9">
    <location>
        <begin position="150"/>
        <end position="251"/>
    </location>
</feature>
<dbReference type="Gene3D" id="6.10.250.690">
    <property type="match status" value="1"/>
</dbReference>
<name>A0A368XKE1_9BURK</name>
<evidence type="ECO:0000256" key="4">
    <source>
        <dbReference type="ARBA" id="ARBA00023012"/>
    </source>
</evidence>
<keyword evidence="3 8" id="KW-0597">Phosphoprotein</keyword>
<comment type="subcellular location">
    <subcellularLocation>
        <location evidence="1">Cytoplasm</location>
    </subcellularLocation>
</comment>
<dbReference type="GO" id="GO:0000156">
    <property type="term" value="F:phosphorelay response regulator activity"/>
    <property type="evidence" value="ECO:0007669"/>
    <property type="project" value="TreeGrafter"/>
</dbReference>
<evidence type="ECO:0000256" key="1">
    <source>
        <dbReference type="ARBA" id="ARBA00004496"/>
    </source>
</evidence>
<keyword evidence="5" id="KW-0805">Transcription regulation</keyword>
<dbReference type="PROSITE" id="PS51755">
    <property type="entry name" value="OMPR_PHOB"/>
    <property type="match status" value="1"/>
</dbReference>
<accession>A0A368XKE1</accession>
<dbReference type="InterPro" id="IPR001789">
    <property type="entry name" value="Sig_transdc_resp-reg_receiver"/>
</dbReference>
<dbReference type="Gene3D" id="1.10.10.10">
    <property type="entry name" value="Winged helix-like DNA-binding domain superfamily/Winged helix DNA-binding domain"/>
    <property type="match status" value="1"/>
</dbReference>
<protein>
    <submittedName>
        <fullName evidence="12">Two-component system response regulator CpxR</fullName>
    </submittedName>
</protein>
<keyword evidence="6 9" id="KW-0238">DNA-binding</keyword>
<dbReference type="GO" id="GO:0005829">
    <property type="term" value="C:cytosol"/>
    <property type="evidence" value="ECO:0007669"/>
    <property type="project" value="TreeGrafter"/>
</dbReference>
<sequence>MNSLQTVWRNAAGVTEPGPLPRVLLVDDDVDLCSMLQEFLEAEPVQLDCAHDGGEAAERLGRERFDAVLLDVMLPTLDGYALLRHLRAQGGPTPVLMLSAHGAEDDRIKGLEAGADDYLPKPFNPRELRARLFAMLRRGLRPAAHAAEPEPVLRLDALALLPRKALAAIGGRTVVLTSAEARILEALMRAPNRPVSRAQLTRWGLGRALLPTDRSLDTHVSNLRRKLRLDGALAHVPVLRSARGVGYVLHAAAPAEVQA</sequence>
<dbReference type="SUPFAM" id="SSF52172">
    <property type="entry name" value="CheY-like"/>
    <property type="match status" value="1"/>
</dbReference>
<evidence type="ECO:0000256" key="6">
    <source>
        <dbReference type="ARBA" id="ARBA00023125"/>
    </source>
</evidence>
<keyword evidence="13" id="KW-1185">Reference proteome</keyword>
<dbReference type="AlphaFoldDB" id="A0A368XKE1"/>
<feature type="domain" description="Response regulatory" evidence="10">
    <location>
        <begin position="22"/>
        <end position="136"/>
    </location>
</feature>
<dbReference type="InterPro" id="IPR039420">
    <property type="entry name" value="WalR-like"/>
</dbReference>
<dbReference type="SUPFAM" id="SSF46894">
    <property type="entry name" value="C-terminal effector domain of the bipartite response regulators"/>
    <property type="match status" value="1"/>
</dbReference>
<evidence type="ECO:0000256" key="3">
    <source>
        <dbReference type="ARBA" id="ARBA00022553"/>
    </source>
</evidence>
<dbReference type="GO" id="GO:0000976">
    <property type="term" value="F:transcription cis-regulatory region binding"/>
    <property type="evidence" value="ECO:0007669"/>
    <property type="project" value="TreeGrafter"/>
</dbReference>
<evidence type="ECO:0000256" key="7">
    <source>
        <dbReference type="ARBA" id="ARBA00023163"/>
    </source>
</evidence>
<dbReference type="Pfam" id="PF00486">
    <property type="entry name" value="Trans_reg_C"/>
    <property type="match status" value="1"/>
</dbReference>
<organism evidence="12 13">
    <name type="scientific">Pseudorhodoferax soli</name>
    <dbReference type="NCBI Taxonomy" id="545864"/>
    <lineage>
        <taxon>Bacteria</taxon>
        <taxon>Pseudomonadati</taxon>
        <taxon>Pseudomonadota</taxon>
        <taxon>Betaproteobacteria</taxon>
        <taxon>Burkholderiales</taxon>
        <taxon>Comamonadaceae</taxon>
    </lineage>
</organism>
<dbReference type="InterPro" id="IPR016032">
    <property type="entry name" value="Sig_transdc_resp-reg_C-effctor"/>
</dbReference>
<keyword evidence="4" id="KW-0902">Two-component regulatory system</keyword>
<dbReference type="InterPro" id="IPR036388">
    <property type="entry name" value="WH-like_DNA-bd_sf"/>
</dbReference>
<evidence type="ECO:0000259" key="11">
    <source>
        <dbReference type="PROSITE" id="PS51755"/>
    </source>
</evidence>
<dbReference type="Gene3D" id="3.40.50.2300">
    <property type="match status" value="1"/>
</dbReference>
<evidence type="ECO:0000256" key="5">
    <source>
        <dbReference type="ARBA" id="ARBA00023015"/>
    </source>
</evidence>
<evidence type="ECO:0000256" key="8">
    <source>
        <dbReference type="PROSITE-ProRule" id="PRU00169"/>
    </source>
</evidence>
<dbReference type="SMART" id="SM00448">
    <property type="entry name" value="REC"/>
    <property type="match status" value="1"/>
</dbReference>
<proteinExistence type="predicted"/>
<evidence type="ECO:0000313" key="13">
    <source>
        <dbReference type="Proteomes" id="UP000252884"/>
    </source>
</evidence>
<reference evidence="12 13" key="1">
    <citation type="submission" date="2018-07" db="EMBL/GenBank/DDBJ databases">
        <title>Genomic Encyclopedia of Type Strains, Phase IV (KMG-IV): sequencing the most valuable type-strain genomes for metagenomic binning, comparative biology and taxonomic classification.</title>
        <authorList>
            <person name="Goeker M."/>
        </authorList>
    </citation>
    <scope>NUCLEOTIDE SEQUENCE [LARGE SCALE GENOMIC DNA]</scope>
    <source>
        <strain evidence="12 13">DSM 21634</strain>
    </source>
</reference>
<dbReference type="EMBL" id="QPJK01000009">
    <property type="protein sequence ID" value="RCW67508.1"/>
    <property type="molecule type" value="Genomic_DNA"/>
</dbReference>
<dbReference type="GO" id="GO:0006355">
    <property type="term" value="P:regulation of DNA-templated transcription"/>
    <property type="evidence" value="ECO:0007669"/>
    <property type="project" value="InterPro"/>
</dbReference>
<feature type="modified residue" description="4-aspartylphosphate" evidence="8">
    <location>
        <position position="71"/>
    </location>
</feature>
<evidence type="ECO:0000313" key="12">
    <source>
        <dbReference type="EMBL" id="RCW67508.1"/>
    </source>
</evidence>
<dbReference type="InterPro" id="IPR001867">
    <property type="entry name" value="OmpR/PhoB-type_DNA-bd"/>
</dbReference>
<dbReference type="PANTHER" id="PTHR48111">
    <property type="entry name" value="REGULATOR OF RPOS"/>
    <property type="match status" value="1"/>
</dbReference>
<evidence type="ECO:0000256" key="2">
    <source>
        <dbReference type="ARBA" id="ARBA00022490"/>
    </source>
</evidence>
<comment type="caution">
    <text evidence="12">The sequence shown here is derived from an EMBL/GenBank/DDBJ whole genome shotgun (WGS) entry which is preliminary data.</text>
</comment>
<dbReference type="PANTHER" id="PTHR48111:SF39">
    <property type="entry name" value="TRANSCRIPTIONAL REGULATORY PROTEIN CPXR"/>
    <property type="match status" value="1"/>
</dbReference>
<keyword evidence="7" id="KW-0804">Transcription</keyword>
<evidence type="ECO:0000256" key="9">
    <source>
        <dbReference type="PROSITE-ProRule" id="PRU01091"/>
    </source>
</evidence>
<dbReference type="RefSeq" id="WP_114471007.1">
    <property type="nucleotide sequence ID" value="NZ_QPJK01000009.1"/>
</dbReference>
<keyword evidence="2" id="KW-0963">Cytoplasm</keyword>
<dbReference type="SMART" id="SM00862">
    <property type="entry name" value="Trans_reg_C"/>
    <property type="match status" value="1"/>
</dbReference>
<evidence type="ECO:0000259" key="10">
    <source>
        <dbReference type="PROSITE" id="PS50110"/>
    </source>
</evidence>
<dbReference type="GO" id="GO:0032993">
    <property type="term" value="C:protein-DNA complex"/>
    <property type="evidence" value="ECO:0007669"/>
    <property type="project" value="TreeGrafter"/>
</dbReference>
<dbReference type="OrthoDB" id="9802426at2"/>
<dbReference type="InterPro" id="IPR011006">
    <property type="entry name" value="CheY-like_superfamily"/>
</dbReference>
<dbReference type="Pfam" id="PF00072">
    <property type="entry name" value="Response_reg"/>
    <property type="match status" value="1"/>
</dbReference>
<gene>
    <name evidence="12" type="ORF">DES41_109231</name>
</gene>
<dbReference type="CDD" id="cd00383">
    <property type="entry name" value="trans_reg_C"/>
    <property type="match status" value="1"/>
</dbReference>
<feature type="domain" description="OmpR/PhoB-type" evidence="11">
    <location>
        <begin position="150"/>
        <end position="251"/>
    </location>
</feature>